<dbReference type="InterPro" id="IPR002347">
    <property type="entry name" value="SDR_fam"/>
</dbReference>
<dbReference type="AlphaFoldDB" id="A0A4Z1CBT4"/>
<dbReference type="EMBL" id="SRRO01000001">
    <property type="protein sequence ID" value="TGN65106.1"/>
    <property type="molecule type" value="Genomic_DNA"/>
</dbReference>
<evidence type="ECO:0000256" key="1">
    <source>
        <dbReference type="ARBA" id="ARBA00006484"/>
    </source>
</evidence>
<accession>A0A4Z1CBT4</accession>
<evidence type="ECO:0000313" key="3">
    <source>
        <dbReference type="EMBL" id="TGN65106.1"/>
    </source>
</evidence>
<dbReference type="PROSITE" id="PS00061">
    <property type="entry name" value="ADH_SHORT"/>
    <property type="match status" value="1"/>
</dbReference>
<sequence>MKLLDDHIVLVTGGGSGLGLGVARHLLTEGAQLAVLEVDPDKVKALSEEFGDSALVLQGDVRSIGDLQDARSAIVERFGRLTSIVATQGIWDGNVPLVDIPVEQIDALFDEVYSINVKGYVLTAKVFLDLIQAERGGLVLTASQAAFAADGGGTAYTSSKGAVRSLVNQLAFELGPEIRVNAVAPTGIAKSEIRGPAALGLEQSKQSDIPADAFRFEFEWLTPLQHLPSPEEYGPLYAFLASRHNTVMTGQTLIADSGTLNRALGSMTALVRSMPDR</sequence>
<dbReference type="GO" id="GO:0050664">
    <property type="term" value="F:oxidoreductase activity, acting on NAD(P)H, oxygen as acceptor"/>
    <property type="evidence" value="ECO:0007669"/>
    <property type="project" value="TreeGrafter"/>
</dbReference>
<protein>
    <submittedName>
        <fullName evidence="3">SDR family oxidoreductase</fullName>
    </submittedName>
</protein>
<proteinExistence type="inferred from homology"/>
<organism evidence="3 4">
    <name type="scientific">Nocardioides eburneiflavus</name>
    <dbReference type="NCBI Taxonomy" id="2518372"/>
    <lineage>
        <taxon>Bacteria</taxon>
        <taxon>Bacillati</taxon>
        <taxon>Actinomycetota</taxon>
        <taxon>Actinomycetes</taxon>
        <taxon>Propionibacteriales</taxon>
        <taxon>Nocardioidaceae</taxon>
        <taxon>Nocardioides</taxon>
    </lineage>
</organism>
<dbReference type="RefSeq" id="WP_135839609.1">
    <property type="nucleotide sequence ID" value="NZ_SRRO01000001.1"/>
</dbReference>
<keyword evidence="2" id="KW-0560">Oxidoreductase</keyword>
<dbReference type="OrthoDB" id="9803333at2"/>
<gene>
    <name evidence="3" type="ORF">EXE59_14900</name>
</gene>
<dbReference type="InterPro" id="IPR020904">
    <property type="entry name" value="Sc_DH/Rdtase_CS"/>
</dbReference>
<dbReference type="PANTHER" id="PTHR43008">
    <property type="entry name" value="BENZIL REDUCTASE"/>
    <property type="match status" value="1"/>
</dbReference>
<dbReference type="Proteomes" id="UP000297496">
    <property type="component" value="Unassembled WGS sequence"/>
</dbReference>
<dbReference type="InterPro" id="IPR036291">
    <property type="entry name" value="NAD(P)-bd_dom_sf"/>
</dbReference>
<dbReference type="Gene3D" id="3.40.50.720">
    <property type="entry name" value="NAD(P)-binding Rossmann-like Domain"/>
    <property type="match status" value="1"/>
</dbReference>
<name>A0A4Z1CBT4_9ACTN</name>
<dbReference type="SUPFAM" id="SSF51735">
    <property type="entry name" value="NAD(P)-binding Rossmann-fold domains"/>
    <property type="match status" value="1"/>
</dbReference>
<dbReference type="PANTHER" id="PTHR43008:SF4">
    <property type="entry name" value="CHAIN DEHYDROGENASE, PUTATIVE (AFU_ORTHOLOGUE AFUA_4G08710)-RELATED"/>
    <property type="match status" value="1"/>
</dbReference>
<comment type="caution">
    <text evidence="3">The sequence shown here is derived from an EMBL/GenBank/DDBJ whole genome shotgun (WGS) entry which is preliminary data.</text>
</comment>
<dbReference type="Pfam" id="PF13561">
    <property type="entry name" value="adh_short_C2"/>
    <property type="match status" value="1"/>
</dbReference>
<keyword evidence="4" id="KW-1185">Reference proteome</keyword>
<reference evidence="3 4" key="1">
    <citation type="submission" date="2019-04" db="EMBL/GenBank/DDBJ databases">
        <title>Three New Species of Nocardioides, Nocardioides euryhalodurans sp. nov., Nocardioides seonyuensis sp. nov. and Nocardioides eburneoflavus sp. nov. Isolated from Soil.</title>
        <authorList>
            <person name="Roh S.G."/>
            <person name="Lee C."/>
            <person name="Kim M.-K."/>
            <person name="Kim S.B."/>
        </authorList>
    </citation>
    <scope>NUCLEOTIDE SEQUENCE [LARGE SCALE GENOMIC DNA]</scope>
    <source>
        <strain evidence="3 4">MMS17-SY213</strain>
    </source>
</reference>
<evidence type="ECO:0000256" key="2">
    <source>
        <dbReference type="ARBA" id="ARBA00023002"/>
    </source>
</evidence>
<comment type="similarity">
    <text evidence="1">Belongs to the short-chain dehydrogenases/reductases (SDR) family.</text>
</comment>
<evidence type="ECO:0000313" key="4">
    <source>
        <dbReference type="Proteomes" id="UP000297496"/>
    </source>
</evidence>
<dbReference type="PRINTS" id="PR00081">
    <property type="entry name" value="GDHRDH"/>
</dbReference>